<gene>
    <name evidence="2" type="ORF">HERILL_LOCUS6283</name>
</gene>
<evidence type="ECO:0000313" key="3">
    <source>
        <dbReference type="Proteomes" id="UP000594454"/>
    </source>
</evidence>
<sequence length="91" mass="10200">MKLSNECDAESTGQCPLCMKSFLGIYPRLSVLCIYPGFFVRFVLLSTVIVGSIAAGIGRAFTLECTHHVCNYKIEFVTPENFQRDRLSESE</sequence>
<dbReference type="AlphaFoldDB" id="A0A7R8YS85"/>
<accession>A0A7R8YS85</accession>
<dbReference type="Proteomes" id="UP000594454">
    <property type="component" value="Chromosome 2"/>
</dbReference>
<keyword evidence="1" id="KW-0472">Membrane</keyword>
<evidence type="ECO:0000256" key="1">
    <source>
        <dbReference type="SAM" id="Phobius"/>
    </source>
</evidence>
<keyword evidence="1" id="KW-1133">Transmembrane helix</keyword>
<evidence type="ECO:0000313" key="2">
    <source>
        <dbReference type="EMBL" id="CAD7083311.1"/>
    </source>
</evidence>
<keyword evidence="1" id="KW-0812">Transmembrane</keyword>
<feature type="transmembrane region" description="Helical" evidence="1">
    <location>
        <begin position="38"/>
        <end position="58"/>
    </location>
</feature>
<organism evidence="2 3">
    <name type="scientific">Hermetia illucens</name>
    <name type="common">Black soldier fly</name>
    <dbReference type="NCBI Taxonomy" id="343691"/>
    <lineage>
        <taxon>Eukaryota</taxon>
        <taxon>Metazoa</taxon>
        <taxon>Ecdysozoa</taxon>
        <taxon>Arthropoda</taxon>
        <taxon>Hexapoda</taxon>
        <taxon>Insecta</taxon>
        <taxon>Pterygota</taxon>
        <taxon>Neoptera</taxon>
        <taxon>Endopterygota</taxon>
        <taxon>Diptera</taxon>
        <taxon>Brachycera</taxon>
        <taxon>Stratiomyomorpha</taxon>
        <taxon>Stratiomyidae</taxon>
        <taxon>Hermetiinae</taxon>
        <taxon>Hermetia</taxon>
    </lineage>
</organism>
<dbReference type="EMBL" id="LR899010">
    <property type="protein sequence ID" value="CAD7083311.1"/>
    <property type="molecule type" value="Genomic_DNA"/>
</dbReference>
<keyword evidence="3" id="KW-1185">Reference proteome</keyword>
<dbReference type="InParanoid" id="A0A7R8YS85"/>
<protein>
    <submittedName>
        <fullName evidence="2">Uncharacterized protein</fullName>
    </submittedName>
</protein>
<reference evidence="2 3" key="1">
    <citation type="submission" date="2020-11" db="EMBL/GenBank/DDBJ databases">
        <authorList>
            <person name="Wallbank WR R."/>
            <person name="Pardo Diaz C."/>
            <person name="Kozak K."/>
            <person name="Martin S."/>
            <person name="Jiggins C."/>
            <person name="Moest M."/>
            <person name="Warren A I."/>
            <person name="Generalovic N T."/>
            <person name="Byers J.R.P. K."/>
            <person name="Montejo-Kovacevich G."/>
            <person name="Yen C E."/>
        </authorList>
    </citation>
    <scope>NUCLEOTIDE SEQUENCE [LARGE SCALE GENOMIC DNA]</scope>
</reference>
<name>A0A7R8YS85_HERIL</name>
<proteinExistence type="predicted"/>